<organism evidence="6 7">
    <name type="scientific">Salsuginibacillus halophilus</name>
    <dbReference type="NCBI Taxonomy" id="517424"/>
    <lineage>
        <taxon>Bacteria</taxon>
        <taxon>Bacillati</taxon>
        <taxon>Bacillota</taxon>
        <taxon>Bacilli</taxon>
        <taxon>Bacillales</taxon>
        <taxon>Bacillaceae</taxon>
        <taxon>Salsuginibacillus</taxon>
    </lineage>
</organism>
<dbReference type="InterPro" id="IPR003000">
    <property type="entry name" value="Sirtuin"/>
</dbReference>
<name>A0A2P8H929_9BACI</name>
<sequence length="340" mass="38341">MTTEIWLVTEGEHTKATVYGPVGMPDFPEFVWKQDDERVHIDGWNELYQLLCTKNPVGLTPAYVDERLVEVLKHWLLTEAEGEDSELRMWIDQIVDTDPDEVMAARWICRARHVMVVTGAGMSTESNLPDFRSKDGWWRNIDPVTVATVEALEKQYELFHAFYQARLEALYEAEPHQGHNILAKWEEVGVVSGIATQNVDGLHTAAGSEQVHELHGSIHSIRCYSCGQEAELHAFHEGRGCDSCDGKLRPGVVLFGEMLPQKAWDEALKQIEQADVVLVIGTSLEVYPANQLPWMTRGRTVYMNMELNADASAFDAVITGKAKEVLTKLDKKLELYCANN</sequence>
<comment type="caution">
    <text evidence="6">The sequence shown here is derived from an EMBL/GenBank/DDBJ whole genome shotgun (WGS) entry which is preliminary data.</text>
</comment>
<evidence type="ECO:0000256" key="4">
    <source>
        <dbReference type="PROSITE-ProRule" id="PRU00236"/>
    </source>
</evidence>
<feature type="binding site" evidence="4">
    <location>
        <position position="244"/>
    </location>
    <ligand>
        <name>Zn(2+)</name>
        <dbReference type="ChEBI" id="CHEBI:29105"/>
    </ligand>
</feature>
<dbReference type="SUPFAM" id="SSF52467">
    <property type="entry name" value="DHS-like NAD/FAD-binding domain"/>
    <property type="match status" value="1"/>
</dbReference>
<keyword evidence="4" id="KW-0479">Metal-binding</keyword>
<dbReference type="PANTHER" id="PTHR11085:SF10">
    <property type="entry name" value="NAD-DEPENDENT PROTEIN DEACYLASE SIRTUIN-5, MITOCHONDRIAL-RELATED"/>
    <property type="match status" value="1"/>
</dbReference>
<feature type="binding site" evidence="4">
    <location>
        <position position="223"/>
    </location>
    <ligand>
        <name>Zn(2+)</name>
        <dbReference type="ChEBI" id="CHEBI:29105"/>
    </ligand>
</feature>
<evidence type="ECO:0000313" key="7">
    <source>
        <dbReference type="Proteomes" id="UP000242310"/>
    </source>
</evidence>
<dbReference type="EMBL" id="PYAV01000013">
    <property type="protein sequence ID" value="PSL42728.1"/>
    <property type="molecule type" value="Genomic_DNA"/>
</dbReference>
<dbReference type="PANTHER" id="PTHR11085">
    <property type="entry name" value="NAD-DEPENDENT PROTEIN DEACYLASE SIRTUIN-5, MITOCHONDRIAL-RELATED"/>
    <property type="match status" value="1"/>
</dbReference>
<evidence type="ECO:0000256" key="1">
    <source>
        <dbReference type="ARBA" id="ARBA00012928"/>
    </source>
</evidence>
<dbReference type="Gene3D" id="3.40.50.1220">
    <property type="entry name" value="TPP-binding domain"/>
    <property type="match status" value="1"/>
</dbReference>
<feature type="domain" description="Deacetylase sirtuin-type" evidence="5">
    <location>
        <begin position="92"/>
        <end position="340"/>
    </location>
</feature>
<dbReference type="AlphaFoldDB" id="A0A2P8H929"/>
<dbReference type="RefSeq" id="WP_345789046.1">
    <property type="nucleotide sequence ID" value="NZ_PYAV01000013.1"/>
</dbReference>
<dbReference type="InterPro" id="IPR029035">
    <property type="entry name" value="DHS-like_NAD/FAD-binding_dom"/>
</dbReference>
<dbReference type="Gene3D" id="3.30.1600.10">
    <property type="entry name" value="SIR2/SIRT2 'Small Domain"/>
    <property type="match status" value="1"/>
</dbReference>
<evidence type="ECO:0000313" key="6">
    <source>
        <dbReference type="EMBL" id="PSL42728.1"/>
    </source>
</evidence>
<dbReference type="InterPro" id="IPR026590">
    <property type="entry name" value="Ssirtuin_cat_dom"/>
</dbReference>
<dbReference type="GO" id="GO:0017136">
    <property type="term" value="F:histone deacetylase activity, NAD-dependent"/>
    <property type="evidence" value="ECO:0007669"/>
    <property type="project" value="TreeGrafter"/>
</dbReference>
<feature type="binding site" evidence="4">
    <location>
        <position position="226"/>
    </location>
    <ligand>
        <name>Zn(2+)</name>
        <dbReference type="ChEBI" id="CHEBI:29105"/>
    </ligand>
</feature>
<dbReference type="EC" id="2.3.1.286" evidence="1"/>
<keyword evidence="2" id="KW-0808">Transferase</keyword>
<dbReference type="InterPro" id="IPR050134">
    <property type="entry name" value="NAD-dep_sirtuin_deacylases"/>
</dbReference>
<feature type="binding site" evidence="4">
    <location>
        <position position="241"/>
    </location>
    <ligand>
        <name>Zn(2+)</name>
        <dbReference type="ChEBI" id="CHEBI:29105"/>
    </ligand>
</feature>
<dbReference type="NCBIfam" id="NF001753">
    <property type="entry name" value="PRK00481.1-3"/>
    <property type="match status" value="1"/>
</dbReference>
<accession>A0A2P8H929</accession>
<evidence type="ECO:0000256" key="2">
    <source>
        <dbReference type="ARBA" id="ARBA00022679"/>
    </source>
</evidence>
<dbReference type="GO" id="GO:0070403">
    <property type="term" value="F:NAD+ binding"/>
    <property type="evidence" value="ECO:0007669"/>
    <property type="project" value="InterPro"/>
</dbReference>
<keyword evidence="4" id="KW-0862">Zinc</keyword>
<feature type="active site" description="Proton acceptor" evidence="4">
    <location>
        <position position="215"/>
    </location>
</feature>
<gene>
    <name evidence="6" type="ORF">B0H94_11314</name>
</gene>
<dbReference type="GO" id="GO:0046872">
    <property type="term" value="F:metal ion binding"/>
    <property type="evidence" value="ECO:0007669"/>
    <property type="project" value="UniProtKB-KW"/>
</dbReference>
<evidence type="ECO:0000256" key="3">
    <source>
        <dbReference type="ARBA" id="ARBA00023027"/>
    </source>
</evidence>
<keyword evidence="7" id="KW-1185">Reference proteome</keyword>
<keyword evidence="3" id="KW-0520">NAD</keyword>
<proteinExistence type="predicted"/>
<dbReference type="PROSITE" id="PS50305">
    <property type="entry name" value="SIRTUIN"/>
    <property type="match status" value="1"/>
</dbReference>
<dbReference type="CDD" id="cd01407">
    <property type="entry name" value="SIR2-fam"/>
    <property type="match status" value="1"/>
</dbReference>
<protein>
    <recommendedName>
        <fullName evidence="1">protein acetyllysine N-acetyltransferase</fullName>
        <ecNumber evidence="1">2.3.1.286</ecNumber>
    </recommendedName>
</protein>
<reference evidence="6 7" key="1">
    <citation type="submission" date="2018-03" db="EMBL/GenBank/DDBJ databases">
        <title>Genomic Encyclopedia of Type Strains, Phase III (KMG-III): the genomes of soil and plant-associated and newly described type strains.</title>
        <authorList>
            <person name="Whitman W."/>
        </authorList>
    </citation>
    <scope>NUCLEOTIDE SEQUENCE [LARGE SCALE GENOMIC DNA]</scope>
    <source>
        <strain evidence="6 7">CGMCC 1.07653</strain>
    </source>
</reference>
<dbReference type="Proteomes" id="UP000242310">
    <property type="component" value="Unassembled WGS sequence"/>
</dbReference>
<evidence type="ECO:0000259" key="5">
    <source>
        <dbReference type="PROSITE" id="PS50305"/>
    </source>
</evidence>
<dbReference type="Pfam" id="PF02146">
    <property type="entry name" value="SIR2"/>
    <property type="match status" value="1"/>
</dbReference>
<dbReference type="InterPro" id="IPR026591">
    <property type="entry name" value="Sirtuin_cat_small_dom_sf"/>
</dbReference>